<feature type="region of interest" description="Disordered" evidence="1">
    <location>
        <begin position="192"/>
        <end position="216"/>
    </location>
</feature>
<evidence type="ECO:0000313" key="2">
    <source>
        <dbReference type="EMBL" id="KAF7368584.1"/>
    </source>
</evidence>
<comment type="caution">
    <text evidence="2">The sequence shown here is derived from an EMBL/GenBank/DDBJ whole genome shotgun (WGS) entry which is preliminary data.</text>
</comment>
<evidence type="ECO:0000256" key="1">
    <source>
        <dbReference type="SAM" id="MobiDB-lite"/>
    </source>
</evidence>
<keyword evidence="3" id="KW-1185">Reference proteome</keyword>
<gene>
    <name evidence="2" type="ORF">MVEN_00182100</name>
</gene>
<feature type="region of interest" description="Disordered" evidence="1">
    <location>
        <begin position="161"/>
        <end position="180"/>
    </location>
</feature>
<dbReference type="Proteomes" id="UP000620124">
    <property type="component" value="Unassembled WGS sequence"/>
</dbReference>
<sequence length="321" mass="35267">MACLLPRPSPSCPSSLVPLLGDLRRLTLSIASCAPTLGQRRRSSASPRTKTIVINSFLVRYVAYRCTHLSSTAPLHLRRTSRTCIQLCTIRPSVFHFVRSTPCSTSSLRYIAATPTAALHPSLPSPNLVPPPRARVETELARRGKARPVTAMPLVLLRPTRKGHTAPSRGTPSRLATSRRISGRASFHTSLQRCYSSPTDNDTRSVPQSGPGRRRGWACAERKTGDVAQTHRSYTIELGGSSCEATAPDSQEIERRIDMNMSCLQDVLRAGRKLNLGVRDDYGLVFDFQLKGKIWGNVTLSMGLNVQFKGVILAFHLVVVE</sequence>
<protein>
    <submittedName>
        <fullName evidence="2">Uncharacterized protein</fullName>
    </submittedName>
</protein>
<feature type="compositionally biased region" description="Polar residues" evidence="1">
    <location>
        <begin position="192"/>
        <end position="208"/>
    </location>
</feature>
<evidence type="ECO:0000313" key="3">
    <source>
        <dbReference type="Proteomes" id="UP000620124"/>
    </source>
</evidence>
<reference evidence="2" key="1">
    <citation type="submission" date="2020-05" db="EMBL/GenBank/DDBJ databases">
        <title>Mycena genomes resolve the evolution of fungal bioluminescence.</title>
        <authorList>
            <person name="Tsai I.J."/>
        </authorList>
    </citation>
    <scope>NUCLEOTIDE SEQUENCE</scope>
    <source>
        <strain evidence="2">CCC161011</strain>
    </source>
</reference>
<feature type="compositionally biased region" description="Polar residues" evidence="1">
    <location>
        <begin position="168"/>
        <end position="180"/>
    </location>
</feature>
<dbReference type="EMBL" id="JACAZI010000002">
    <property type="protein sequence ID" value="KAF7368584.1"/>
    <property type="molecule type" value="Genomic_DNA"/>
</dbReference>
<name>A0A8H6Z191_9AGAR</name>
<proteinExistence type="predicted"/>
<accession>A0A8H6Z191</accession>
<dbReference type="AlphaFoldDB" id="A0A8H6Z191"/>
<organism evidence="2 3">
    <name type="scientific">Mycena venus</name>
    <dbReference type="NCBI Taxonomy" id="2733690"/>
    <lineage>
        <taxon>Eukaryota</taxon>
        <taxon>Fungi</taxon>
        <taxon>Dikarya</taxon>
        <taxon>Basidiomycota</taxon>
        <taxon>Agaricomycotina</taxon>
        <taxon>Agaricomycetes</taxon>
        <taxon>Agaricomycetidae</taxon>
        <taxon>Agaricales</taxon>
        <taxon>Marasmiineae</taxon>
        <taxon>Mycenaceae</taxon>
        <taxon>Mycena</taxon>
    </lineage>
</organism>